<organism evidence="3 4">
    <name type="scientific">Blastopirellula marina</name>
    <dbReference type="NCBI Taxonomy" id="124"/>
    <lineage>
        <taxon>Bacteria</taxon>
        <taxon>Pseudomonadati</taxon>
        <taxon>Planctomycetota</taxon>
        <taxon>Planctomycetia</taxon>
        <taxon>Pirellulales</taxon>
        <taxon>Pirellulaceae</taxon>
        <taxon>Blastopirellula</taxon>
    </lineage>
</organism>
<feature type="compositionally biased region" description="Low complexity" evidence="1">
    <location>
        <begin position="101"/>
        <end position="117"/>
    </location>
</feature>
<evidence type="ECO:0000313" key="4">
    <source>
        <dbReference type="Proteomes" id="UP000240009"/>
    </source>
</evidence>
<protein>
    <submittedName>
        <fullName evidence="3">Uncharacterized protein</fullName>
    </submittedName>
</protein>
<reference evidence="3 4" key="1">
    <citation type="submission" date="2018-02" db="EMBL/GenBank/DDBJ databases">
        <title>Comparative genomes isolates from brazilian mangrove.</title>
        <authorList>
            <person name="Araujo J.E."/>
            <person name="Taketani R.G."/>
            <person name="Silva M.C.P."/>
            <person name="Loureco M.V."/>
            <person name="Andreote F.D."/>
        </authorList>
    </citation>
    <scope>NUCLEOTIDE SEQUENCE [LARGE SCALE GENOMIC DNA]</scope>
    <source>
        <strain evidence="3 4">HEX-2 MGV</strain>
    </source>
</reference>
<sequence length="331" mass="36196">MPSVLQIQKLCFHNLGRASMLLILTVCLVSTLSAAEPAAKPRLRIQPVVKKTQPASAESTPEIQVTAATAPAALKPVVRAAALTLFQEEPPTPEPMPAVDPPAAAEPAPMAEAAEPMAQPPAAPMAEPMTPEPISPSDAAPAQPQPLPSIANDRGRLSGKPESFFESLTPEDRQILYDGKMANQFGIGRTFNYKVDGKEVSPPTNIAAKVFSQEPEENFPNGYHRDWYPMVAMWEAPAFYHRPLYFEEVNLERYGHTHKHLQPVYSAAHFFGNTLALPYKMGAYPPCERIYTLGHYRPGDCNPHDIHTTPFTWKGVVYTGVVYSGIGAAFP</sequence>
<dbReference type="EMBL" id="PUIA01000016">
    <property type="protein sequence ID" value="PQO38946.1"/>
    <property type="molecule type" value="Genomic_DNA"/>
</dbReference>
<accession>A0A2S8G3B7</accession>
<feature type="region of interest" description="Disordered" evidence="1">
    <location>
        <begin position="88"/>
        <end position="164"/>
    </location>
</feature>
<feature type="compositionally biased region" description="Pro residues" evidence="1">
    <location>
        <begin position="90"/>
        <end position="100"/>
    </location>
</feature>
<dbReference type="AlphaFoldDB" id="A0A2S8G3B7"/>
<feature type="chain" id="PRO_5015472802" evidence="2">
    <location>
        <begin position="35"/>
        <end position="331"/>
    </location>
</feature>
<feature type="signal peptide" evidence="2">
    <location>
        <begin position="1"/>
        <end position="34"/>
    </location>
</feature>
<evidence type="ECO:0000256" key="1">
    <source>
        <dbReference type="SAM" id="MobiDB-lite"/>
    </source>
</evidence>
<gene>
    <name evidence="3" type="ORF">C5Y96_03480</name>
</gene>
<evidence type="ECO:0000256" key="2">
    <source>
        <dbReference type="SAM" id="SignalP"/>
    </source>
</evidence>
<comment type="caution">
    <text evidence="3">The sequence shown here is derived from an EMBL/GenBank/DDBJ whole genome shotgun (WGS) entry which is preliminary data.</text>
</comment>
<proteinExistence type="predicted"/>
<dbReference type="RefSeq" id="WP_105350145.1">
    <property type="nucleotide sequence ID" value="NZ_PUIA01000016.1"/>
</dbReference>
<dbReference type="Proteomes" id="UP000240009">
    <property type="component" value="Unassembled WGS sequence"/>
</dbReference>
<dbReference type="OrthoDB" id="288935at2"/>
<keyword evidence="2" id="KW-0732">Signal</keyword>
<name>A0A2S8G3B7_9BACT</name>
<evidence type="ECO:0000313" key="3">
    <source>
        <dbReference type="EMBL" id="PQO38946.1"/>
    </source>
</evidence>